<keyword evidence="5 9" id="KW-0812">Transmembrane</keyword>
<reference evidence="10 11" key="1">
    <citation type="submission" date="2023-02" db="EMBL/GenBank/DDBJ databases">
        <title>Dictyobacter halimunensis sp. nov., a new member of the class Ktedonobacteria from forest soil in a geothermal area.</title>
        <authorList>
            <person name="Rachmania M.K."/>
            <person name="Ningsih F."/>
            <person name="Sakai Y."/>
            <person name="Yabe S."/>
            <person name="Yokota A."/>
            <person name="Sjamsuridzal W."/>
        </authorList>
    </citation>
    <scope>NUCLEOTIDE SEQUENCE [LARGE SCALE GENOMIC DNA]</scope>
    <source>
        <strain evidence="10 11">S3.2.2.5</strain>
    </source>
</reference>
<evidence type="ECO:0000256" key="9">
    <source>
        <dbReference type="SAM" id="Phobius"/>
    </source>
</evidence>
<feature type="region of interest" description="Disordered" evidence="8">
    <location>
        <begin position="1"/>
        <end position="43"/>
    </location>
</feature>
<evidence type="ECO:0000256" key="7">
    <source>
        <dbReference type="ARBA" id="ARBA00023136"/>
    </source>
</evidence>
<comment type="similarity">
    <text evidence="2">Belongs to the autoinducer-2 exporter (AI-2E) (TC 2.A.86) family.</text>
</comment>
<comment type="caution">
    <text evidence="10">The sequence shown here is derived from an EMBL/GenBank/DDBJ whole genome shotgun (WGS) entry which is preliminary data.</text>
</comment>
<accession>A0ABQ6FLR4</accession>
<feature type="transmembrane region" description="Helical" evidence="9">
    <location>
        <begin position="86"/>
        <end position="107"/>
    </location>
</feature>
<feature type="compositionally biased region" description="Polar residues" evidence="8">
    <location>
        <begin position="17"/>
        <end position="36"/>
    </location>
</feature>
<evidence type="ECO:0000313" key="10">
    <source>
        <dbReference type="EMBL" id="GLV54639.1"/>
    </source>
</evidence>
<evidence type="ECO:0000313" key="11">
    <source>
        <dbReference type="Proteomes" id="UP001344906"/>
    </source>
</evidence>
<dbReference type="RefSeq" id="WP_338248329.1">
    <property type="nucleotide sequence ID" value="NZ_BSRI01000001.1"/>
</dbReference>
<sequence length="408" mass="44403">MGSMEQPAQEANVPQHAASSHSPGSTQVTKTPSPGSADTAEDQEKIRSTAAFRALWTRRLIVGAAILIWGLIFYFFFMAVARVGAALTLIFAGALLAYLIYPIVLFLQRFIPRAIAIVLVFVILLIALCLLVASVGQAVFNQVATLPGFISWLQGKEGQQQIQGILNNLNKIGVSSTQINAVGDQIFVQLQHFLYGLIPFWQGTFNILIDIIVVATLAVYFIQAGPRMIRWMREQSFFSYQKEVNFLLDEIDRAIGGYFRGLFIVGAIAGVLTGLVLWWLGVPYAILLGLIVFVSNFIPVIGGYIGGPLCILMAIPQGWVTVLIVAVFVVLLQGVFLGQILSPRILGDAVGIHPILAIFALFAGSELFGIVGGILAVPIVGIIQHIIVAAWSKRKQLHPEEIIQELIS</sequence>
<feature type="transmembrane region" description="Helical" evidence="9">
    <location>
        <begin position="286"/>
        <end position="307"/>
    </location>
</feature>
<dbReference type="Proteomes" id="UP001344906">
    <property type="component" value="Unassembled WGS sequence"/>
</dbReference>
<evidence type="ECO:0000256" key="3">
    <source>
        <dbReference type="ARBA" id="ARBA00022448"/>
    </source>
</evidence>
<evidence type="ECO:0000256" key="2">
    <source>
        <dbReference type="ARBA" id="ARBA00009773"/>
    </source>
</evidence>
<comment type="subcellular location">
    <subcellularLocation>
        <location evidence="1">Cell membrane</location>
        <topology evidence="1">Multi-pass membrane protein</topology>
    </subcellularLocation>
</comment>
<feature type="transmembrane region" description="Helical" evidence="9">
    <location>
        <begin position="114"/>
        <end position="140"/>
    </location>
</feature>
<keyword evidence="6 9" id="KW-1133">Transmembrane helix</keyword>
<dbReference type="InterPro" id="IPR002549">
    <property type="entry name" value="AI-2E-like"/>
</dbReference>
<dbReference type="Pfam" id="PF01594">
    <property type="entry name" value="AI-2E_transport"/>
    <property type="match status" value="1"/>
</dbReference>
<feature type="transmembrane region" description="Helical" evidence="9">
    <location>
        <begin position="354"/>
        <end position="387"/>
    </location>
</feature>
<feature type="transmembrane region" description="Helical" evidence="9">
    <location>
        <begin position="200"/>
        <end position="222"/>
    </location>
</feature>
<protein>
    <submittedName>
        <fullName evidence="10">AI-2E family transporter</fullName>
    </submittedName>
</protein>
<evidence type="ECO:0000256" key="6">
    <source>
        <dbReference type="ARBA" id="ARBA00022989"/>
    </source>
</evidence>
<evidence type="ECO:0000256" key="8">
    <source>
        <dbReference type="SAM" id="MobiDB-lite"/>
    </source>
</evidence>
<evidence type="ECO:0000256" key="5">
    <source>
        <dbReference type="ARBA" id="ARBA00022692"/>
    </source>
</evidence>
<keyword evidence="11" id="KW-1185">Reference proteome</keyword>
<feature type="transmembrane region" description="Helical" evidence="9">
    <location>
        <begin position="60"/>
        <end position="80"/>
    </location>
</feature>
<evidence type="ECO:0000256" key="1">
    <source>
        <dbReference type="ARBA" id="ARBA00004651"/>
    </source>
</evidence>
<dbReference type="PANTHER" id="PTHR21716">
    <property type="entry name" value="TRANSMEMBRANE PROTEIN"/>
    <property type="match status" value="1"/>
</dbReference>
<dbReference type="PANTHER" id="PTHR21716:SF53">
    <property type="entry name" value="PERMEASE PERM-RELATED"/>
    <property type="match status" value="1"/>
</dbReference>
<keyword evidence="4" id="KW-1003">Cell membrane</keyword>
<gene>
    <name evidence="10" type="ORF">KDH_14860</name>
</gene>
<name>A0ABQ6FLR4_9CHLR</name>
<dbReference type="EMBL" id="BSRI01000001">
    <property type="protein sequence ID" value="GLV54639.1"/>
    <property type="molecule type" value="Genomic_DNA"/>
</dbReference>
<keyword evidence="7 9" id="KW-0472">Membrane</keyword>
<organism evidence="10 11">
    <name type="scientific">Dictyobacter halimunensis</name>
    <dbReference type="NCBI Taxonomy" id="3026934"/>
    <lineage>
        <taxon>Bacteria</taxon>
        <taxon>Bacillati</taxon>
        <taxon>Chloroflexota</taxon>
        <taxon>Ktedonobacteria</taxon>
        <taxon>Ktedonobacterales</taxon>
        <taxon>Dictyobacteraceae</taxon>
        <taxon>Dictyobacter</taxon>
    </lineage>
</organism>
<keyword evidence="3" id="KW-0813">Transport</keyword>
<feature type="transmembrane region" description="Helical" evidence="9">
    <location>
        <begin position="319"/>
        <end position="342"/>
    </location>
</feature>
<evidence type="ECO:0000256" key="4">
    <source>
        <dbReference type="ARBA" id="ARBA00022475"/>
    </source>
</evidence>
<feature type="transmembrane region" description="Helical" evidence="9">
    <location>
        <begin position="261"/>
        <end position="280"/>
    </location>
</feature>
<proteinExistence type="inferred from homology"/>